<evidence type="ECO:0000256" key="13">
    <source>
        <dbReference type="ARBA" id="ARBA00023152"/>
    </source>
</evidence>
<keyword evidence="10 16" id="KW-0418">Kinase</keyword>
<dbReference type="Gene3D" id="3.20.20.60">
    <property type="entry name" value="Phosphoenolpyruvate-binding domains"/>
    <property type="match status" value="1"/>
</dbReference>
<dbReference type="NCBIfam" id="NF004978">
    <property type="entry name" value="PRK06354.1"/>
    <property type="match status" value="1"/>
</dbReference>
<dbReference type="SUPFAM" id="SSF50800">
    <property type="entry name" value="PK beta-barrel domain-like"/>
    <property type="match status" value="1"/>
</dbReference>
<dbReference type="InterPro" id="IPR036918">
    <property type="entry name" value="Pyrv_Knase_C_sf"/>
</dbReference>
<dbReference type="PANTHER" id="PTHR11817">
    <property type="entry name" value="PYRUVATE KINASE"/>
    <property type="match status" value="1"/>
</dbReference>
<comment type="cofactor">
    <cofactor evidence="2">
        <name>K(+)</name>
        <dbReference type="ChEBI" id="CHEBI:29103"/>
    </cofactor>
</comment>
<evidence type="ECO:0000256" key="12">
    <source>
        <dbReference type="ARBA" id="ARBA00022842"/>
    </source>
</evidence>
<keyword evidence="14 19" id="KW-0670">Pyruvate</keyword>
<feature type="domain" description="Pyruvate kinase C-terminal" evidence="18">
    <location>
        <begin position="355"/>
        <end position="464"/>
    </location>
</feature>
<dbReference type="EC" id="2.7.1.40" evidence="5 15"/>
<keyword evidence="7 16" id="KW-0808">Transferase</keyword>
<dbReference type="Proteomes" id="UP000294830">
    <property type="component" value="Unassembled WGS sequence"/>
</dbReference>
<dbReference type="AlphaFoldDB" id="A0A4R2EPN2"/>
<dbReference type="GO" id="GO:0004743">
    <property type="term" value="F:pyruvate kinase activity"/>
    <property type="evidence" value="ECO:0007669"/>
    <property type="project" value="UniProtKB-UniRule"/>
</dbReference>
<evidence type="ECO:0000256" key="9">
    <source>
        <dbReference type="ARBA" id="ARBA00022741"/>
    </source>
</evidence>
<evidence type="ECO:0000256" key="1">
    <source>
        <dbReference type="ARBA" id="ARBA00001946"/>
    </source>
</evidence>
<dbReference type="PROSITE" id="PS00110">
    <property type="entry name" value="PYRUVATE_KINASE"/>
    <property type="match status" value="1"/>
</dbReference>
<protein>
    <recommendedName>
        <fullName evidence="6 15">Pyruvate kinase</fullName>
        <ecNumber evidence="5 15">2.7.1.40</ecNumber>
    </recommendedName>
</protein>
<dbReference type="InterPro" id="IPR011037">
    <property type="entry name" value="Pyrv_Knase-like_insert_dom_sf"/>
</dbReference>
<evidence type="ECO:0000256" key="2">
    <source>
        <dbReference type="ARBA" id="ARBA00001958"/>
    </source>
</evidence>
<dbReference type="InterPro" id="IPR015793">
    <property type="entry name" value="Pyrv_Knase_brl"/>
</dbReference>
<dbReference type="InterPro" id="IPR015795">
    <property type="entry name" value="Pyrv_Knase_C"/>
</dbReference>
<dbReference type="InterPro" id="IPR015813">
    <property type="entry name" value="Pyrv/PenolPyrv_kinase-like_dom"/>
</dbReference>
<dbReference type="EMBL" id="SLWB01000006">
    <property type="protein sequence ID" value="TCN68524.1"/>
    <property type="molecule type" value="Genomic_DNA"/>
</dbReference>
<comment type="catalytic activity">
    <reaction evidence="16">
        <text>pyruvate + ATP = phosphoenolpyruvate + ADP + H(+)</text>
        <dbReference type="Rhea" id="RHEA:18157"/>
        <dbReference type="ChEBI" id="CHEBI:15361"/>
        <dbReference type="ChEBI" id="CHEBI:15378"/>
        <dbReference type="ChEBI" id="CHEBI:30616"/>
        <dbReference type="ChEBI" id="CHEBI:58702"/>
        <dbReference type="ChEBI" id="CHEBI:456216"/>
        <dbReference type="EC" id="2.7.1.40"/>
    </reaction>
</comment>
<evidence type="ECO:0000256" key="6">
    <source>
        <dbReference type="ARBA" id="ARBA00018587"/>
    </source>
</evidence>
<evidence type="ECO:0000256" key="15">
    <source>
        <dbReference type="NCBIfam" id="TIGR01064"/>
    </source>
</evidence>
<dbReference type="GO" id="GO:0016301">
    <property type="term" value="F:kinase activity"/>
    <property type="evidence" value="ECO:0007669"/>
    <property type="project" value="UniProtKB-KW"/>
</dbReference>
<keyword evidence="9" id="KW-0547">Nucleotide-binding</keyword>
<feature type="domain" description="Pyruvate kinase barrel" evidence="17">
    <location>
        <begin position="4"/>
        <end position="322"/>
    </location>
</feature>
<dbReference type="PRINTS" id="PR01050">
    <property type="entry name" value="PYRUVTKNASE"/>
</dbReference>
<dbReference type="SUPFAM" id="SSF51621">
    <property type="entry name" value="Phosphoenolpyruvate/pyruvate domain"/>
    <property type="match status" value="1"/>
</dbReference>
<dbReference type="Pfam" id="PF02887">
    <property type="entry name" value="PK_C"/>
    <property type="match status" value="1"/>
</dbReference>
<sequence>MMLKKTKIVATISDRRCDIEFIRQLYEAGMDVVRLNTAHQTPEDSTRVIENVRAVSEKIAILVDTKGPEVRTCKMKDEENIVVKHGDKLKFKGDSNGLSFGDTVYVSYNDFVKDIPVGSSILVDDGELAFLVIDKNDEYLFCESQDNGTLKGKKSVNVPGVQVKLPALSDKDIDFIHWAIDNDIDFIAHSFVRNKHDLMAIQRILDEKNSNVKIISKIENQEGVENIEEILNYSYGIMVARGDLGVELPAEQIPVVQRKLIRAAMQMRKPVIIATQMLHTMIDNPRPTRAEVSDIANAIYQRTDAIMLSGETAYGKYPIDAVKTMSRVAVEIEKHLNPEEEISYIRVNNEITAQLARSAVKASLSLPIKAVIIDTNTGRTGRYMAAFRGKLPVFAKCYKKRVVRELALSYGVYSEYFSPRESRDEFIRDAVKIVSDKGKFNPEDLIIVVGGSFGKNSGASFMEISNVKNMTGGE</sequence>
<keyword evidence="8" id="KW-0479">Metal-binding</keyword>
<evidence type="ECO:0000256" key="8">
    <source>
        <dbReference type="ARBA" id="ARBA00022723"/>
    </source>
</evidence>
<comment type="caution">
    <text evidence="19">The sequence shown here is derived from an EMBL/GenBank/DDBJ whole genome shotgun (WGS) entry which is preliminary data.</text>
</comment>
<dbReference type="Gene3D" id="3.40.1380.20">
    <property type="entry name" value="Pyruvate kinase, C-terminal domain"/>
    <property type="match status" value="1"/>
</dbReference>
<dbReference type="InterPro" id="IPR040442">
    <property type="entry name" value="Pyrv_kinase-like_dom_sf"/>
</dbReference>
<keyword evidence="13 16" id="KW-0324">Glycolysis</keyword>
<evidence type="ECO:0000313" key="20">
    <source>
        <dbReference type="Proteomes" id="UP000294830"/>
    </source>
</evidence>
<comment type="pathway">
    <text evidence="3 16">Carbohydrate degradation; glycolysis; pyruvate from D-glyceraldehyde 3-phosphate: step 5/5.</text>
</comment>
<keyword evidence="12 16" id="KW-0460">Magnesium</keyword>
<evidence type="ECO:0000256" key="14">
    <source>
        <dbReference type="ARBA" id="ARBA00023317"/>
    </source>
</evidence>
<dbReference type="Gene3D" id="2.40.33.10">
    <property type="entry name" value="PK beta-barrel domain-like"/>
    <property type="match status" value="1"/>
</dbReference>
<evidence type="ECO:0000313" key="19">
    <source>
        <dbReference type="EMBL" id="TCN68524.1"/>
    </source>
</evidence>
<name>A0A4R2EPN2_9BACT</name>
<evidence type="ECO:0000256" key="5">
    <source>
        <dbReference type="ARBA" id="ARBA00012142"/>
    </source>
</evidence>
<dbReference type="InterPro" id="IPR001697">
    <property type="entry name" value="Pyr_Knase"/>
</dbReference>
<accession>A0A4R2EPN2</accession>
<organism evidence="19 20">
    <name type="scientific">Acetobacteroides hydrogenigenes</name>
    <dbReference type="NCBI Taxonomy" id="979970"/>
    <lineage>
        <taxon>Bacteria</taxon>
        <taxon>Pseudomonadati</taxon>
        <taxon>Bacteroidota</taxon>
        <taxon>Bacteroidia</taxon>
        <taxon>Bacteroidales</taxon>
        <taxon>Rikenellaceae</taxon>
        <taxon>Acetobacteroides</taxon>
    </lineage>
</organism>
<dbReference type="UniPathway" id="UPA00109">
    <property type="reaction ID" value="UER00188"/>
</dbReference>
<dbReference type="NCBIfam" id="NF004491">
    <property type="entry name" value="PRK05826.1"/>
    <property type="match status" value="1"/>
</dbReference>
<keyword evidence="11" id="KW-0067">ATP-binding</keyword>
<dbReference type="GO" id="GO:0030955">
    <property type="term" value="F:potassium ion binding"/>
    <property type="evidence" value="ECO:0007669"/>
    <property type="project" value="UniProtKB-UniRule"/>
</dbReference>
<comment type="similarity">
    <text evidence="4 16">Belongs to the pyruvate kinase family.</text>
</comment>
<dbReference type="GO" id="GO:0005524">
    <property type="term" value="F:ATP binding"/>
    <property type="evidence" value="ECO:0007669"/>
    <property type="project" value="UniProtKB-KW"/>
</dbReference>
<proteinExistence type="inferred from homology"/>
<evidence type="ECO:0000256" key="10">
    <source>
        <dbReference type="ARBA" id="ARBA00022777"/>
    </source>
</evidence>
<dbReference type="SUPFAM" id="SSF52935">
    <property type="entry name" value="PK C-terminal domain-like"/>
    <property type="match status" value="1"/>
</dbReference>
<evidence type="ECO:0000259" key="18">
    <source>
        <dbReference type="Pfam" id="PF02887"/>
    </source>
</evidence>
<gene>
    <name evidence="19" type="ORF">CLV25_106106</name>
</gene>
<keyword evidence="20" id="KW-1185">Reference proteome</keyword>
<evidence type="ECO:0000256" key="11">
    <source>
        <dbReference type="ARBA" id="ARBA00022840"/>
    </source>
</evidence>
<dbReference type="FunFam" id="3.20.20.60:FF:000025">
    <property type="entry name" value="Pyruvate kinase"/>
    <property type="match status" value="1"/>
</dbReference>
<dbReference type="InterPro" id="IPR015806">
    <property type="entry name" value="Pyrv_Knase_insert_dom_sf"/>
</dbReference>
<evidence type="ECO:0000256" key="7">
    <source>
        <dbReference type="ARBA" id="ARBA00022679"/>
    </source>
</evidence>
<dbReference type="NCBIfam" id="TIGR01064">
    <property type="entry name" value="pyruv_kin"/>
    <property type="match status" value="1"/>
</dbReference>
<evidence type="ECO:0000256" key="16">
    <source>
        <dbReference type="RuleBase" id="RU000504"/>
    </source>
</evidence>
<dbReference type="Pfam" id="PF00224">
    <property type="entry name" value="PK"/>
    <property type="match status" value="1"/>
</dbReference>
<dbReference type="InterPro" id="IPR018209">
    <property type="entry name" value="Pyrv_Knase_AS"/>
</dbReference>
<evidence type="ECO:0000256" key="3">
    <source>
        <dbReference type="ARBA" id="ARBA00004997"/>
    </source>
</evidence>
<evidence type="ECO:0000259" key="17">
    <source>
        <dbReference type="Pfam" id="PF00224"/>
    </source>
</evidence>
<reference evidence="19 20" key="1">
    <citation type="submission" date="2019-03" db="EMBL/GenBank/DDBJ databases">
        <title>Genomic Encyclopedia of Archaeal and Bacterial Type Strains, Phase II (KMG-II): from individual species to whole genera.</title>
        <authorList>
            <person name="Goeker M."/>
        </authorList>
    </citation>
    <scope>NUCLEOTIDE SEQUENCE [LARGE SCALE GENOMIC DNA]</scope>
    <source>
        <strain evidence="19 20">RL-C</strain>
    </source>
</reference>
<evidence type="ECO:0000256" key="4">
    <source>
        <dbReference type="ARBA" id="ARBA00008663"/>
    </source>
</evidence>
<comment type="cofactor">
    <cofactor evidence="1">
        <name>Mg(2+)</name>
        <dbReference type="ChEBI" id="CHEBI:18420"/>
    </cofactor>
</comment>
<dbReference type="FunFam" id="2.40.33.10:FF:000001">
    <property type="entry name" value="Pyruvate kinase"/>
    <property type="match status" value="1"/>
</dbReference>
<dbReference type="GO" id="GO:0000287">
    <property type="term" value="F:magnesium ion binding"/>
    <property type="evidence" value="ECO:0007669"/>
    <property type="project" value="UniProtKB-UniRule"/>
</dbReference>